<gene>
    <name evidence="2" type="ORF">NX02_14570</name>
</gene>
<proteinExistence type="predicted"/>
<keyword evidence="1" id="KW-0732">Signal</keyword>
<evidence type="ECO:0000313" key="3">
    <source>
        <dbReference type="Proteomes" id="UP000018851"/>
    </source>
</evidence>
<dbReference type="eggNOG" id="ENOG50334VP">
    <property type="taxonomic scope" value="Bacteria"/>
</dbReference>
<sequence>MTAAPLLVALLASLQAVADAPAPTLAARAARQPAAVRAFIDRRTGCNHWAGEEPYDAARRREIDGALADLRCARLDADEALLLRRYGGDAELRALLDAVRDAPGL</sequence>
<reference evidence="2 3" key="1">
    <citation type="submission" date="2013-07" db="EMBL/GenBank/DDBJ databases">
        <title>Completed genome of Sphingomonas sanxanigenens NX02.</title>
        <authorList>
            <person name="Ma T."/>
            <person name="Huang H."/>
            <person name="Wu M."/>
            <person name="Li X."/>
            <person name="Li G."/>
        </authorList>
    </citation>
    <scope>NUCLEOTIDE SEQUENCE [LARGE SCALE GENOMIC DNA]</scope>
    <source>
        <strain evidence="2 3">NX02</strain>
    </source>
</reference>
<dbReference type="EMBL" id="CP006644">
    <property type="protein sequence ID" value="AHE54599.1"/>
    <property type="molecule type" value="Genomic_DNA"/>
</dbReference>
<dbReference type="AlphaFoldDB" id="W0A9K2"/>
<dbReference type="STRING" id="1123269.NX02_14570"/>
<protein>
    <submittedName>
        <fullName evidence="2">Uncharacterized protein</fullName>
    </submittedName>
</protein>
<dbReference type="Proteomes" id="UP000018851">
    <property type="component" value="Chromosome"/>
</dbReference>
<dbReference type="PATRIC" id="fig|1123269.5.peg.2842"/>
<dbReference type="KEGG" id="ssan:NX02_14570"/>
<dbReference type="RefSeq" id="WP_025292804.1">
    <property type="nucleotide sequence ID" value="NZ_CP006644.1"/>
</dbReference>
<dbReference type="HOGENOM" id="CLU_2234867_0_0_5"/>
<evidence type="ECO:0000313" key="2">
    <source>
        <dbReference type="EMBL" id="AHE54599.1"/>
    </source>
</evidence>
<feature type="signal peptide" evidence="1">
    <location>
        <begin position="1"/>
        <end position="18"/>
    </location>
</feature>
<accession>W0A9K2</accession>
<organism evidence="2 3">
    <name type="scientific">Sphingomonas sanxanigenens DSM 19645 = NX02</name>
    <dbReference type="NCBI Taxonomy" id="1123269"/>
    <lineage>
        <taxon>Bacteria</taxon>
        <taxon>Pseudomonadati</taxon>
        <taxon>Pseudomonadota</taxon>
        <taxon>Alphaproteobacteria</taxon>
        <taxon>Sphingomonadales</taxon>
        <taxon>Sphingomonadaceae</taxon>
        <taxon>Sphingomonas</taxon>
    </lineage>
</organism>
<feature type="chain" id="PRO_5004784997" evidence="1">
    <location>
        <begin position="19"/>
        <end position="105"/>
    </location>
</feature>
<evidence type="ECO:0000256" key="1">
    <source>
        <dbReference type="SAM" id="SignalP"/>
    </source>
</evidence>
<name>W0A9K2_9SPHN</name>
<keyword evidence="3" id="KW-1185">Reference proteome</keyword>